<dbReference type="EMBL" id="UOFW01000112">
    <property type="protein sequence ID" value="VAX04808.1"/>
    <property type="molecule type" value="Genomic_DNA"/>
</dbReference>
<dbReference type="GO" id="GO:0016301">
    <property type="term" value="F:kinase activity"/>
    <property type="evidence" value="ECO:0007669"/>
    <property type="project" value="UniProtKB-KW"/>
</dbReference>
<keyword evidence="2" id="KW-0418">Kinase</keyword>
<proteinExistence type="predicted"/>
<protein>
    <submittedName>
        <fullName evidence="2">Pyruvate,phosphate dikinase</fullName>
        <ecNumber evidence="2">2.7.9.1</ecNumber>
    </submittedName>
</protein>
<name>A0A3B1B025_9ZZZZ</name>
<dbReference type="Gene3D" id="3.30.1490.20">
    <property type="entry name" value="ATP-grasp fold, A domain"/>
    <property type="match status" value="1"/>
</dbReference>
<dbReference type="GO" id="GO:0005524">
    <property type="term" value="F:ATP binding"/>
    <property type="evidence" value="ECO:0007669"/>
    <property type="project" value="InterPro"/>
</dbReference>
<sequence>MTNWVYTFGDGKAQGDATMKNLLGGKGANLAEMSNIGLPVPPGFTITTGVCTYYYDHEDTYPADLKAQVNEALAEVEKTAGAKFGDADNPLLVSVRSGARVSMPGMMDTVLNLGLNDITVEGLAKLSGNARFAYDSYRRFIQMYSDVVLGVDHYNFEELLEIHKEEKGYILDTELDADDWKELC</sequence>
<feature type="non-terminal residue" evidence="2">
    <location>
        <position position="184"/>
    </location>
</feature>
<dbReference type="EC" id="2.7.9.1" evidence="2"/>
<evidence type="ECO:0000313" key="2">
    <source>
        <dbReference type="EMBL" id="VAX04808.1"/>
    </source>
</evidence>
<gene>
    <name evidence="2" type="ORF">MNBD_ALPHA03-1246</name>
</gene>
<organism evidence="2">
    <name type="scientific">hydrothermal vent metagenome</name>
    <dbReference type="NCBI Taxonomy" id="652676"/>
    <lineage>
        <taxon>unclassified sequences</taxon>
        <taxon>metagenomes</taxon>
        <taxon>ecological metagenomes</taxon>
    </lineage>
</organism>
<accession>A0A3B1B025</accession>
<dbReference type="InterPro" id="IPR002192">
    <property type="entry name" value="PPDK_AMP/ATP-bd"/>
</dbReference>
<dbReference type="Pfam" id="PF01326">
    <property type="entry name" value="PPDK_N"/>
    <property type="match status" value="2"/>
</dbReference>
<feature type="domain" description="Pyruvate phosphate dikinase AMP/ATP-binding" evidence="1">
    <location>
        <begin position="21"/>
        <end position="58"/>
    </location>
</feature>
<dbReference type="PANTHER" id="PTHR22931">
    <property type="entry name" value="PHOSPHOENOLPYRUVATE DIKINASE-RELATED"/>
    <property type="match status" value="1"/>
</dbReference>
<feature type="domain" description="Pyruvate phosphate dikinase AMP/ATP-binding" evidence="1">
    <location>
        <begin position="64"/>
        <end position="123"/>
    </location>
</feature>
<dbReference type="AlphaFoldDB" id="A0A3B1B025"/>
<keyword evidence="2" id="KW-0808">Transferase</keyword>
<dbReference type="InterPro" id="IPR013815">
    <property type="entry name" value="ATP_grasp_subdomain_1"/>
</dbReference>
<keyword evidence="2" id="KW-0670">Pyruvate</keyword>
<dbReference type="PANTHER" id="PTHR22931:SF9">
    <property type="entry name" value="PYRUVATE, PHOSPHATE DIKINASE 1, CHLOROPLASTIC"/>
    <property type="match status" value="1"/>
</dbReference>
<reference evidence="2" key="1">
    <citation type="submission" date="2018-06" db="EMBL/GenBank/DDBJ databases">
        <authorList>
            <person name="Zhirakovskaya E."/>
        </authorList>
    </citation>
    <scope>NUCLEOTIDE SEQUENCE</scope>
</reference>
<dbReference type="SUPFAM" id="SSF56059">
    <property type="entry name" value="Glutathione synthetase ATP-binding domain-like"/>
    <property type="match status" value="1"/>
</dbReference>
<evidence type="ECO:0000259" key="1">
    <source>
        <dbReference type="Pfam" id="PF01326"/>
    </source>
</evidence>
<dbReference type="InterPro" id="IPR010121">
    <property type="entry name" value="Pyruvate_phosphate_dikinase"/>
</dbReference>
<dbReference type="GO" id="GO:0050242">
    <property type="term" value="F:pyruvate, phosphate dikinase activity"/>
    <property type="evidence" value="ECO:0007669"/>
    <property type="project" value="UniProtKB-EC"/>
</dbReference>